<dbReference type="Gene3D" id="3.40.50.300">
    <property type="entry name" value="P-loop containing nucleotide triphosphate hydrolases"/>
    <property type="match status" value="1"/>
</dbReference>
<dbReference type="EMBL" id="OY660866">
    <property type="protein sequence ID" value="CAJ1053148.1"/>
    <property type="molecule type" value="Genomic_DNA"/>
</dbReference>
<dbReference type="PANTHER" id="PTHR10903:SF112">
    <property type="entry name" value="SI:CH211-113E8.5"/>
    <property type="match status" value="1"/>
</dbReference>
<evidence type="ECO:0000259" key="4">
    <source>
        <dbReference type="PROSITE" id="PS51720"/>
    </source>
</evidence>
<evidence type="ECO:0000256" key="2">
    <source>
        <dbReference type="ARBA" id="ARBA00022741"/>
    </source>
</evidence>
<keyword evidence="6" id="KW-1185">Reference proteome</keyword>
<dbReference type="PANTHER" id="PTHR10903">
    <property type="entry name" value="GTPASE, IMAP FAMILY MEMBER-RELATED"/>
    <property type="match status" value="1"/>
</dbReference>
<dbReference type="CDD" id="cd01852">
    <property type="entry name" value="AIG1"/>
    <property type="match status" value="1"/>
</dbReference>
<organism evidence="5 6">
    <name type="scientific">Xyrichtys novacula</name>
    <name type="common">Pearly razorfish</name>
    <name type="synonym">Hemipteronotus novacula</name>
    <dbReference type="NCBI Taxonomy" id="13765"/>
    <lineage>
        <taxon>Eukaryota</taxon>
        <taxon>Metazoa</taxon>
        <taxon>Chordata</taxon>
        <taxon>Craniata</taxon>
        <taxon>Vertebrata</taxon>
        <taxon>Euteleostomi</taxon>
        <taxon>Actinopterygii</taxon>
        <taxon>Neopterygii</taxon>
        <taxon>Teleostei</taxon>
        <taxon>Neoteleostei</taxon>
        <taxon>Acanthomorphata</taxon>
        <taxon>Eupercaria</taxon>
        <taxon>Labriformes</taxon>
        <taxon>Labridae</taxon>
        <taxon>Xyrichtys</taxon>
    </lineage>
</organism>
<dbReference type="InterPro" id="IPR027417">
    <property type="entry name" value="P-loop_NTPase"/>
</dbReference>
<dbReference type="Pfam" id="PF04548">
    <property type="entry name" value="AIG1"/>
    <property type="match status" value="1"/>
</dbReference>
<protein>
    <submittedName>
        <fullName evidence="5">GTPase IMAP family member 4-like</fullName>
    </submittedName>
</protein>
<gene>
    <name evidence="5" type="ORF">XNOV1_A022828</name>
</gene>
<dbReference type="InterPro" id="IPR006703">
    <property type="entry name" value="G_AIG1"/>
</dbReference>
<dbReference type="InterPro" id="IPR045058">
    <property type="entry name" value="GIMA/IAN/Toc"/>
</dbReference>
<feature type="domain" description="AIG1-type G" evidence="4">
    <location>
        <begin position="14"/>
        <end position="213"/>
    </location>
</feature>
<sequence>MSLSSQAASSSPVVQDLRIVLLGKTGSGKSSAGNTITGEMVFEAICSPSSVTKTCKRVTSQHDDRTISIIDTPGIFDTSTTDAELKTEIENCICLSVPGPHVFLLVISLGVRFTGEEKTAVKWIKDNFGEEASKYTLVLFTRADALERTSIETFLNQSPELRELIRTCNTKYTVFDNTCLDNRTQVNDLLEKIDEIVQLNGTHYTSSLYEEAQRKMESEKRWKKCGQYAASVGTGLLGAAAATAAFPAVGVAAVAEEEAVRAALMAAGGVITHAIANWMRR</sequence>
<dbReference type="PROSITE" id="PS51720">
    <property type="entry name" value="G_AIG1"/>
    <property type="match status" value="1"/>
</dbReference>
<proteinExistence type="inferred from homology"/>
<dbReference type="FunFam" id="3.40.50.300:FF:000366">
    <property type="entry name" value="GTPase, IMAP family member 2"/>
    <property type="match status" value="1"/>
</dbReference>
<evidence type="ECO:0000256" key="1">
    <source>
        <dbReference type="ARBA" id="ARBA00008535"/>
    </source>
</evidence>
<keyword evidence="3" id="KW-0342">GTP-binding</keyword>
<dbReference type="GO" id="GO:0005525">
    <property type="term" value="F:GTP binding"/>
    <property type="evidence" value="ECO:0007669"/>
    <property type="project" value="UniProtKB-KW"/>
</dbReference>
<evidence type="ECO:0000313" key="6">
    <source>
        <dbReference type="Proteomes" id="UP001178508"/>
    </source>
</evidence>
<keyword evidence="2" id="KW-0547">Nucleotide-binding</keyword>
<dbReference type="Proteomes" id="UP001178508">
    <property type="component" value="Chromosome 3"/>
</dbReference>
<dbReference type="AlphaFoldDB" id="A0AAV1EWF6"/>
<reference evidence="5" key="1">
    <citation type="submission" date="2023-08" db="EMBL/GenBank/DDBJ databases">
        <authorList>
            <person name="Alioto T."/>
            <person name="Alioto T."/>
            <person name="Gomez Garrido J."/>
        </authorList>
    </citation>
    <scope>NUCLEOTIDE SEQUENCE</scope>
</reference>
<dbReference type="SUPFAM" id="SSF52540">
    <property type="entry name" value="P-loop containing nucleoside triphosphate hydrolases"/>
    <property type="match status" value="1"/>
</dbReference>
<evidence type="ECO:0000313" key="5">
    <source>
        <dbReference type="EMBL" id="CAJ1053148.1"/>
    </source>
</evidence>
<evidence type="ECO:0000256" key="3">
    <source>
        <dbReference type="ARBA" id="ARBA00023134"/>
    </source>
</evidence>
<accession>A0AAV1EWF6</accession>
<name>A0AAV1EWF6_XYRNO</name>
<comment type="similarity">
    <text evidence="1">Belongs to the TRAFAC class TrmE-Era-EngA-EngB-Septin-like GTPase superfamily. AIG1/Toc34/Toc159-like paraseptin GTPase family. IAN subfamily.</text>
</comment>